<feature type="transmembrane region" description="Helical" evidence="1">
    <location>
        <begin position="243"/>
        <end position="259"/>
    </location>
</feature>
<feature type="transmembrane region" description="Helical" evidence="1">
    <location>
        <begin position="175"/>
        <end position="192"/>
    </location>
</feature>
<dbReference type="AlphaFoldDB" id="A0A1G2CGN8"/>
<name>A0A1G2CGN8_9BACT</name>
<dbReference type="Gene3D" id="3.20.20.80">
    <property type="entry name" value="Glycosidases"/>
    <property type="match status" value="1"/>
</dbReference>
<dbReference type="GO" id="GO:0004553">
    <property type="term" value="F:hydrolase activity, hydrolyzing O-glycosyl compounds"/>
    <property type="evidence" value="ECO:0007669"/>
    <property type="project" value="InterPro"/>
</dbReference>
<feature type="transmembrane region" description="Helical" evidence="1">
    <location>
        <begin position="103"/>
        <end position="136"/>
    </location>
</feature>
<dbReference type="Pfam" id="PF02836">
    <property type="entry name" value="Glyco_hydro_2_C"/>
    <property type="match status" value="1"/>
</dbReference>
<organism evidence="3 4">
    <name type="scientific">Candidatus Liptonbacteria bacterium RIFCSPHIGHO2_12_FULL_60_13</name>
    <dbReference type="NCBI Taxonomy" id="1798648"/>
    <lineage>
        <taxon>Bacteria</taxon>
        <taxon>Candidatus Liptoniibacteriota</taxon>
    </lineage>
</organism>
<dbReference type="SUPFAM" id="SSF51445">
    <property type="entry name" value="(Trans)glycosidases"/>
    <property type="match status" value="1"/>
</dbReference>
<keyword evidence="1" id="KW-1133">Transmembrane helix</keyword>
<evidence type="ECO:0000313" key="3">
    <source>
        <dbReference type="EMBL" id="OGY99899.1"/>
    </source>
</evidence>
<evidence type="ECO:0000256" key="1">
    <source>
        <dbReference type="SAM" id="Phobius"/>
    </source>
</evidence>
<evidence type="ECO:0000259" key="2">
    <source>
        <dbReference type="Pfam" id="PF02836"/>
    </source>
</evidence>
<evidence type="ECO:0000313" key="4">
    <source>
        <dbReference type="Proteomes" id="UP000178796"/>
    </source>
</evidence>
<feature type="transmembrane region" description="Helical" evidence="1">
    <location>
        <begin position="61"/>
        <end position="83"/>
    </location>
</feature>
<keyword evidence="1" id="KW-0472">Membrane</keyword>
<dbReference type="InterPro" id="IPR017853">
    <property type="entry name" value="GH"/>
</dbReference>
<dbReference type="EMBL" id="MHKY01000007">
    <property type="protein sequence ID" value="OGY99899.1"/>
    <property type="molecule type" value="Genomic_DNA"/>
</dbReference>
<dbReference type="Proteomes" id="UP000178796">
    <property type="component" value="Unassembled WGS sequence"/>
</dbReference>
<feature type="transmembrane region" description="Helical" evidence="1">
    <location>
        <begin position="33"/>
        <end position="54"/>
    </location>
</feature>
<protein>
    <recommendedName>
        <fullName evidence="2">Glycoside hydrolase family 2 catalytic domain-containing protein</fullName>
    </recommendedName>
</protein>
<feature type="transmembrane region" description="Helical" evidence="1">
    <location>
        <begin position="143"/>
        <end position="163"/>
    </location>
</feature>
<proteinExistence type="predicted"/>
<comment type="caution">
    <text evidence="3">The sequence shown here is derived from an EMBL/GenBank/DDBJ whole genome shotgun (WGS) entry which is preliminary data.</text>
</comment>
<feature type="transmembrane region" description="Helical" evidence="1">
    <location>
        <begin position="212"/>
        <end position="231"/>
    </location>
</feature>
<reference evidence="3 4" key="1">
    <citation type="journal article" date="2016" name="Nat. Commun.">
        <title>Thousands of microbial genomes shed light on interconnected biogeochemical processes in an aquifer system.</title>
        <authorList>
            <person name="Anantharaman K."/>
            <person name="Brown C.T."/>
            <person name="Hug L.A."/>
            <person name="Sharon I."/>
            <person name="Castelle C.J."/>
            <person name="Probst A.J."/>
            <person name="Thomas B.C."/>
            <person name="Singh A."/>
            <person name="Wilkins M.J."/>
            <person name="Karaoz U."/>
            <person name="Brodie E.L."/>
            <person name="Williams K.H."/>
            <person name="Hubbard S.S."/>
            <person name="Banfield J.F."/>
        </authorList>
    </citation>
    <scope>NUCLEOTIDE SEQUENCE [LARGE SCALE GENOMIC DNA]</scope>
</reference>
<dbReference type="InterPro" id="IPR006103">
    <property type="entry name" value="Glyco_hydro_2_cat"/>
</dbReference>
<feature type="domain" description="Glycoside hydrolase family 2 catalytic" evidence="2">
    <location>
        <begin position="389"/>
        <end position="492"/>
    </location>
</feature>
<feature type="transmembrane region" description="Helical" evidence="1">
    <location>
        <begin position="266"/>
        <end position="286"/>
    </location>
</feature>
<dbReference type="GO" id="GO:0005975">
    <property type="term" value="P:carbohydrate metabolic process"/>
    <property type="evidence" value="ECO:0007669"/>
    <property type="project" value="InterPro"/>
</dbReference>
<sequence length="605" mass="67539">MNWLLVALLGQLLSAAATLIDKILLTRSSFRPVSYAFWLGILGAFAVFLVPFGFEILSFRASAFAALSGATFIYGLYFFFLALRRGEFSGMVPALGGITPVAALLSSAVIAGTSLAGLEWAGFAFLVLGSVALALAEPKGARLFLAAALLAAGALLGLSSVLAKEVFAETGFISGLIWIKAWGIAAALGFLFSRSARAEIFGAVRRPEARGLFIGGRLAATLGSFLLYFAISLAHPALVEATQGARYAFVFAAAWLLLGENFRGKILALKIFATFLIALGLGSLALGEYAKSLPAVPAERPIVWGVTFSEKFSRELGLDWRANYLAILDELKPARLRLIAYWDEIEREPGARDFASLDWQLDEAERRGVPVILALGLKMPRWPECHAPDWAEALPEAEEEKALSEHVREVVLRYRDRASIIMWQVENEPFLMFGACRARLHEFFHGELALVRALDPERPVLLTDGGELGLWTHAARDGDVFGTTMYRKVYPKVIGPLFGVIEYPLGPDYFRVKERFVRWWTGKGDQRFIVIELQGEPWSPVHLRDVPFEDQIEMFSPAYFADTIEYAKRAGFEEYYLWGAEWWWWMKEVNGTDEYWNYARQLYRH</sequence>
<gene>
    <name evidence="3" type="ORF">A3E09_02570</name>
</gene>
<accession>A0A1G2CGN8</accession>
<keyword evidence="1" id="KW-0812">Transmembrane</keyword>